<dbReference type="Proteomes" id="UP000321776">
    <property type="component" value="Unassembled WGS sequence"/>
</dbReference>
<feature type="domain" description="MmgE/PrpD C-terminal" evidence="3">
    <location>
        <begin position="267"/>
        <end position="443"/>
    </location>
</feature>
<evidence type="ECO:0000313" key="5">
    <source>
        <dbReference type="EMBL" id="TXC79363.1"/>
    </source>
</evidence>
<reference evidence="5" key="2">
    <citation type="submission" date="2019-08" db="EMBL/GenBank/DDBJ databases">
        <authorList>
            <person name="Im W.-T."/>
        </authorList>
    </citation>
    <scope>NUCLEOTIDE SEQUENCE</scope>
    <source>
        <strain evidence="5">NF 2-5-3</strain>
    </source>
</reference>
<dbReference type="Proteomes" id="UP001481677">
    <property type="component" value="Unassembled WGS sequence"/>
</dbReference>
<dbReference type="InterPro" id="IPR005656">
    <property type="entry name" value="MmgE_PrpD"/>
</dbReference>
<dbReference type="InterPro" id="IPR036148">
    <property type="entry name" value="MmgE/PrpD_sf"/>
</dbReference>
<dbReference type="SUPFAM" id="SSF103378">
    <property type="entry name" value="2-methylcitrate dehydratase PrpD"/>
    <property type="match status" value="1"/>
</dbReference>
<dbReference type="Pfam" id="PF19305">
    <property type="entry name" value="MmgE_PrpD_C"/>
    <property type="match status" value="1"/>
</dbReference>
<evidence type="ECO:0000313" key="7">
    <source>
        <dbReference type="Proteomes" id="UP001481677"/>
    </source>
</evidence>
<dbReference type="InterPro" id="IPR042183">
    <property type="entry name" value="MmgE/PrpD_sf_1"/>
</dbReference>
<gene>
    <name evidence="5" type="ORF">FRZ40_33765</name>
    <name evidence="4" type="ORF">V4C56_01190</name>
</gene>
<dbReference type="PANTHER" id="PTHR16943:SF8">
    <property type="entry name" value="2-METHYLCITRATE DEHYDRATASE"/>
    <property type="match status" value="1"/>
</dbReference>
<dbReference type="Gene3D" id="1.10.4100.10">
    <property type="entry name" value="2-methylcitrate dehydratase PrpD"/>
    <property type="match status" value="1"/>
</dbReference>
<proteinExistence type="inferred from homology"/>
<keyword evidence="7" id="KW-1185">Reference proteome</keyword>
<dbReference type="AlphaFoldDB" id="A0A5C6V1E9"/>
<organism evidence="5 6">
    <name type="scientific">Paraburkholderia azotifigens</name>
    <dbReference type="NCBI Taxonomy" id="2057004"/>
    <lineage>
        <taxon>Bacteria</taxon>
        <taxon>Pseudomonadati</taxon>
        <taxon>Pseudomonadota</taxon>
        <taxon>Betaproteobacteria</taxon>
        <taxon>Burkholderiales</taxon>
        <taxon>Burkholderiaceae</taxon>
        <taxon>Paraburkholderia</taxon>
    </lineage>
</organism>
<dbReference type="RefSeq" id="WP_147237103.1">
    <property type="nucleotide sequence ID" value="NZ_JAZHFZ010000001.1"/>
</dbReference>
<reference evidence="5 6" key="1">
    <citation type="journal article" date="2018" name="Int. J. Syst. Evol. Microbiol.">
        <title>Paraburkholderia azotifigens sp. nov., a nitrogen-fixing bacterium isolated from paddy soil.</title>
        <authorList>
            <person name="Choi G.M."/>
            <person name="Im W.T."/>
        </authorList>
    </citation>
    <scope>NUCLEOTIDE SEQUENCE [LARGE SCALE GENOMIC DNA]</scope>
    <source>
        <strain evidence="5 6">NF 2-5-3</strain>
    </source>
</reference>
<protein>
    <submittedName>
        <fullName evidence="5">MmgE/PrpD family protein</fullName>
    </submittedName>
</protein>
<dbReference type="EMBL" id="JAZHGA010000001">
    <property type="protein sequence ID" value="MEM5338236.1"/>
    <property type="molecule type" value="Genomic_DNA"/>
</dbReference>
<sequence length="471" mass="50287">MSSLTTVERIANFADNAQLSHLSDASKALFRRNILDSLGCAIAALPGAPFAALRDQFQEYRGTQQGSCTLIGGGSAAPDEAALYNSGLVRYVDLLDSYMSPGGLCHPGDNFGAVLAASEHAAASGADFMLALAVAYEIGSRITAVVPVMAKGFNHAIQLAASAAAGAGKLFGLTAEQIAHAVAIATVDNISLTCVHSEPVSQWKGFSPGMTGMRAVYAASLAKRGFTGPLRLFEGPNGLERMFNQPVDIDWDKPTLGIIHETVMKKYCSLIHGQPVLEATLALRRQHGIDAAEVEGVKCDIFQMGYDIAGGGSFGAKDHPATKEQADYNLKYLIAAALLDGQVGPAQLETQRIQAADAQALLSRVTVAPDATFSSQYPQELNTRVTITLKSGRVVSKEHVGFEGSIGNPLTWERTVEKFNWLSEQYASQSLRSEIIGLVSNLEKHTIKELMQLMSRVSPEAKFPARHPGIQ</sequence>
<evidence type="ECO:0000259" key="2">
    <source>
        <dbReference type="Pfam" id="PF03972"/>
    </source>
</evidence>
<dbReference type="Gene3D" id="3.30.1330.120">
    <property type="entry name" value="2-methylcitrate dehydratase PrpD"/>
    <property type="match status" value="1"/>
</dbReference>
<dbReference type="InterPro" id="IPR042188">
    <property type="entry name" value="MmgE/PrpD_sf_2"/>
</dbReference>
<evidence type="ECO:0000313" key="4">
    <source>
        <dbReference type="EMBL" id="MEM5338236.1"/>
    </source>
</evidence>
<comment type="similarity">
    <text evidence="1">Belongs to the PrpD family.</text>
</comment>
<name>A0A5C6V1E9_9BURK</name>
<dbReference type="EMBL" id="VOQS01000005">
    <property type="protein sequence ID" value="TXC79363.1"/>
    <property type="molecule type" value="Genomic_DNA"/>
</dbReference>
<dbReference type="InterPro" id="IPR045336">
    <property type="entry name" value="MmgE_PrpD_N"/>
</dbReference>
<dbReference type="PANTHER" id="PTHR16943">
    <property type="entry name" value="2-METHYLCITRATE DEHYDRATASE-RELATED"/>
    <property type="match status" value="1"/>
</dbReference>
<comment type="caution">
    <text evidence="5">The sequence shown here is derived from an EMBL/GenBank/DDBJ whole genome shotgun (WGS) entry which is preliminary data.</text>
</comment>
<dbReference type="GO" id="GO:0016829">
    <property type="term" value="F:lyase activity"/>
    <property type="evidence" value="ECO:0007669"/>
    <property type="project" value="InterPro"/>
</dbReference>
<evidence type="ECO:0000259" key="3">
    <source>
        <dbReference type="Pfam" id="PF19305"/>
    </source>
</evidence>
<dbReference type="Pfam" id="PF03972">
    <property type="entry name" value="MmgE_PrpD_N"/>
    <property type="match status" value="1"/>
</dbReference>
<accession>A0A5C6V1E9</accession>
<evidence type="ECO:0000313" key="6">
    <source>
        <dbReference type="Proteomes" id="UP000321776"/>
    </source>
</evidence>
<dbReference type="InterPro" id="IPR045337">
    <property type="entry name" value="MmgE_PrpD_C"/>
</dbReference>
<reference evidence="4 7" key="3">
    <citation type="submission" date="2024-01" db="EMBL/GenBank/DDBJ databases">
        <title>The diversity of rhizobia nodulating Mimosa spp. in eleven states of Brazil covering several biomes is determined by host plant, location, and edaphic factors.</title>
        <authorList>
            <person name="Rouws L."/>
            <person name="Barauna A."/>
            <person name="Beukes C."/>
            <person name="De Faria S.M."/>
            <person name="Gross E."/>
            <person name="Dos Reis Junior F.B."/>
            <person name="Simon M."/>
            <person name="Maluk M."/>
            <person name="Odee D.W."/>
            <person name="Kenicer G."/>
            <person name="Young J.P.W."/>
            <person name="Reis V.M."/>
            <person name="Zilli J."/>
            <person name="James E.K."/>
        </authorList>
    </citation>
    <scope>NUCLEOTIDE SEQUENCE [LARGE SCALE GENOMIC DNA]</scope>
    <source>
        <strain evidence="4 7">JPY530</strain>
    </source>
</reference>
<feature type="domain" description="MmgE/PrpD N-terminal" evidence="2">
    <location>
        <begin position="8"/>
        <end position="249"/>
    </location>
</feature>
<evidence type="ECO:0000256" key="1">
    <source>
        <dbReference type="ARBA" id="ARBA00006174"/>
    </source>
</evidence>